<reference evidence="1" key="1">
    <citation type="submission" date="2023-04" db="EMBL/GenBank/DDBJ databases">
        <title>A chromosome-level genome assembly of the parasitoid wasp Eretmocerus hayati.</title>
        <authorList>
            <person name="Zhong Y."/>
            <person name="Liu S."/>
            <person name="Liu Y."/>
        </authorList>
    </citation>
    <scope>NUCLEOTIDE SEQUENCE</scope>
    <source>
        <strain evidence="1">ZJU_SS_LIU_2023</strain>
    </source>
</reference>
<organism evidence="1 2">
    <name type="scientific">Eretmocerus hayati</name>
    <dbReference type="NCBI Taxonomy" id="131215"/>
    <lineage>
        <taxon>Eukaryota</taxon>
        <taxon>Metazoa</taxon>
        <taxon>Ecdysozoa</taxon>
        <taxon>Arthropoda</taxon>
        <taxon>Hexapoda</taxon>
        <taxon>Insecta</taxon>
        <taxon>Pterygota</taxon>
        <taxon>Neoptera</taxon>
        <taxon>Endopterygota</taxon>
        <taxon>Hymenoptera</taxon>
        <taxon>Apocrita</taxon>
        <taxon>Proctotrupomorpha</taxon>
        <taxon>Chalcidoidea</taxon>
        <taxon>Aphelinidae</taxon>
        <taxon>Aphelininae</taxon>
        <taxon>Eretmocerus</taxon>
    </lineage>
</organism>
<dbReference type="Proteomes" id="UP001239111">
    <property type="component" value="Chromosome 4"/>
</dbReference>
<protein>
    <submittedName>
        <fullName evidence="1">Uncharacterized protein</fullName>
    </submittedName>
</protein>
<evidence type="ECO:0000313" key="1">
    <source>
        <dbReference type="EMBL" id="KAJ8666956.1"/>
    </source>
</evidence>
<evidence type="ECO:0000313" key="2">
    <source>
        <dbReference type="Proteomes" id="UP001239111"/>
    </source>
</evidence>
<dbReference type="EMBL" id="CM056744">
    <property type="protein sequence ID" value="KAJ8666956.1"/>
    <property type="molecule type" value="Genomic_DNA"/>
</dbReference>
<sequence length="550" mass="61832">MEFKPSGETSLNSYFEDYMNYNSFYSDGQARSAYLKSKTNLKPVSELRQILPQIFAVLIINICSFDLGLSIGFIREMFIHTIEGKTKDFSKELVLMSSITLITGAIGYLISGPIVQNTGRQRVLLIVSVFRTTLWLFTIRANKILTQMLCLGSFGLTGALMHGPIMMYVAEISRPRIRGVLLVIFPMAVSFGILCESGFTRFEIADKKTVGLASSGCSLFSFVLLLCIPESPHWLASTGQIERLEQALCWLRGWVEPDAVRSEVRHLCKIFAMRGYPAGVQPTISENEELTRDELSRIWRLYSGRSFWIPFLLSFIATIVKVFGGSCMTQMLVPILSSELRFPLERDLSAVVVGLLEIVVNVIGMCVIYFFGRRKLIVSSMSILTISQITLSIYIFIMNKDSHGENFGFIGVFLMLIITSFSQLGIVLVPYLFTSEIFPIETRGLGIGLVNATSLVIILFSIKIFIYLMSHIGDSTTHLCFAVMNIVGCIILYFNLPETDGKSLIEIKKFFADERRQQSKIQKISVGPIHHVDLCQHQATKKNIFSRKFG</sequence>
<accession>A0ACC2N8D1</accession>
<proteinExistence type="predicted"/>
<comment type="caution">
    <text evidence="1">The sequence shown here is derived from an EMBL/GenBank/DDBJ whole genome shotgun (WGS) entry which is preliminary data.</text>
</comment>
<name>A0ACC2N8D1_9HYME</name>
<gene>
    <name evidence="1" type="ORF">QAD02_008618</name>
</gene>
<keyword evidence="2" id="KW-1185">Reference proteome</keyword>